<dbReference type="AlphaFoldDB" id="A0A1M6IFS3"/>
<evidence type="ECO:0000313" key="3">
    <source>
        <dbReference type="Proteomes" id="UP000184536"/>
    </source>
</evidence>
<dbReference type="SUPFAM" id="SSF89550">
    <property type="entry name" value="PHP domain-like"/>
    <property type="match status" value="1"/>
</dbReference>
<dbReference type="Pfam" id="PF13263">
    <property type="entry name" value="PHP_C"/>
    <property type="match status" value="1"/>
</dbReference>
<dbReference type="InterPro" id="IPR003141">
    <property type="entry name" value="Pol/His_phosphatase_N"/>
</dbReference>
<gene>
    <name evidence="2" type="ORF">SAMN02745975_01834</name>
</gene>
<keyword evidence="2" id="KW-0378">Hydrolase</keyword>
<dbReference type="PANTHER" id="PTHR36928">
    <property type="entry name" value="PHOSPHATASE YCDX-RELATED"/>
    <property type="match status" value="1"/>
</dbReference>
<dbReference type="EMBL" id="FQZV01000021">
    <property type="protein sequence ID" value="SHJ33291.1"/>
    <property type="molecule type" value="Genomic_DNA"/>
</dbReference>
<name>A0A1M6IFS3_9FIRM</name>
<dbReference type="RefSeq" id="WP_110940986.1">
    <property type="nucleotide sequence ID" value="NZ_FQZV01000021.1"/>
</dbReference>
<dbReference type="GO" id="GO:0008270">
    <property type="term" value="F:zinc ion binding"/>
    <property type="evidence" value="ECO:0007669"/>
    <property type="project" value="TreeGrafter"/>
</dbReference>
<dbReference type="GO" id="GO:0005829">
    <property type="term" value="C:cytosol"/>
    <property type="evidence" value="ECO:0007669"/>
    <property type="project" value="TreeGrafter"/>
</dbReference>
<evidence type="ECO:0000313" key="2">
    <source>
        <dbReference type="EMBL" id="SHJ33291.1"/>
    </source>
</evidence>
<evidence type="ECO:0000259" key="1">
    <source>
        <dbReference type="SMART" id="SM00481"/>
    </source>
</evidence>
<protein>
    <submittedName>
        <fullName evidence="2">Putative hydrolase</fullName>
    </submittedName>
</protein>
<organism evidence="2 3">
    <name type="scientific">Geosporobacter subterraneus DSM 17957</name>
    <dbReference type="NCBI Taxonomy" id="1121919"/>
    <lineage>
        <taxon>Bacteria</taxon>
        <taxon>Bacillati</taxon>
        <taxon>Bacillota</taxon>
        <taxon>Clostridia</taxon>
        <taxon>Peptostreptococcales</taxon>
        <taxon>Thermotaleaceae</taxon>
        <taxon>Geosporobacter</taxon>
    </lineage>
</organism>
<dbReference type="InterPro" id="IPR016195">
    <property type="entry name" value="Pol/histidinol_Pase-like"/>
</dbReference>
<keyword evidence="3" id="KW-1185">Reference proteome</keyword>
<dbReference type="GO" id="GO:0042578">
    <property type="term" value="F:phosphoric ester hydrolase activity"/>
    <property type="evidence" value="ECO:0007669"/>
    <property type="project" value="TreeGrafter"/>
</dbReference>
<dbReference type="OrthoDB" id="9808747at2"/>
<dbReference type="SMART" id="SM00481">
    <property type="entry name" value="POLIIIAc"/>
    <property type="match status" value="1"/>
</dbReference>
<dbReference type="Proteomes" id="UP000184536">
    <property type="component" value="Unassembled WGS sequence"/>
</dbReference>
<dbReference type="InterPro" id="IPR004013">
    <property type="entry name" value="PHP_dom"/>
</dbReference>
<dbReference type="Pfam" id="PF02811">
    <property type="entry name" value="PHP"/>
    <property type="match status" value="1"/>
</dbReference>
<reference evidence="3" key="1">
    <citation type="submission" date="2016-11" db="EMBL/GenBank/DDBJ databases">
        <authorList>
            <person name="Varghese N."/>
            <person name="Submissions S."/>
        </authorList>
    </citation>
    <scope>NUCLEOTIDE SEQUENCE [LARGE SCALE GENOMIC DNA]</scope>
    <source>
        <strain evidence="3">DSM 17957</strain>
    </source>
</reference>
<proteinExistence type="predicted"/>
<feature type="domain" description="Polymerase/histidinol phosphatase N-terminal" evidence="1">
    <location>
        <begin position="5"/>
        <end position="79"/>
    </location>
</feature>
<dbReference type="STRING" id="1121919.SAMN02745975_01834"/>
<dbReference type="NCBIfam" id="NF006702">
    <property type="entry name" value="PRK09248.1"/>
    <property type="match status" value="1"/>
</dbReference>
<accession>A0A1M6IFS3</accession>
<sequence>MKFVLDTHTHSITSGHAYSTIQEMAEAAKNKGLQLMALTDHAPKLPGTCHIYHFWNLKVIPRVINGVEILRGAEVNILDEEGNIDLEDDILERLDLVIASLHDACIEPGTREANTRALIGAMSNKYIHIIGHPGNPRYPIDVDHLVRAAKEKNVLIEVNNSSFHVREGSKDNCTAIALKAKELGCRVVVGSDAHISYDVGKFDTVLEMFRKIDMPEELVMNTSVEKLKNFLAEKGKKI</sequence>
<dbReference type="InterPro" id="IPR050243">
    <property type="entry name" value="PHP_phosphatase"/>
</dbReference>
<dbReference type="CDD" id="cd07437">
    <property type="entry name" value="PHP_HisPPase_Ycdx_like"/>
    <property type="match status" value="1"/>
</dbReference>
<dbReference type="PANTHER" id="PTHR36928:SF1">
    <property type="entry name" value="PHOSPHATASE YCDX-RELATED"/>
    <property type="match status" value="1"/>
</dbReference>
<dbReference type="Gene3D" id="3.20.20.140">
    <property type="entry name" value="Metal-dependent hydrolases"/>
    <property type="match status" value="1"/>
</dbReference>